<keyword evidence="3" id="KW-1185">Reference proteome</keyword>
<proteinExistence type="predicted"/>
<reference evidence="2" key="1">
    <citation type="submission" date="2019-04" db="EMBL/GenBank/DDBJ databases">
        <title>Genome assembly of Zosterops borbonicus 15179.</title>
        <authorList>
            <person name="Leroy T."/>
            <person name="Anselmetti Y."/>
            <person name="Tilak M.-K."/>
            <person name="Nabholz B."/>
        </authorList>
    </citation>
    <scope>NUCLEOTIDE SEQUENCE</scope>
    <source>
        <strain evidence="2">HGM_15179</strain>
        <tissue evidence="2">Muscle</tissue>
    </source>
</reference>
<accession>A0A8K1DBU9</accession>
<dbReference type="EMBL" id="SWJQ01001352">
    <property type="protein sequence ID" value="TRZ08443.1"/>
    <property type="molecule type" value="Genomic_DNA"/>
</dbReference>
<dbReference type="AlphaFoldDB" id="A0A8K1DBU9"/>
<comment type="caution">
    <text evidence="2">The sequence shown here is derived from an EMBL/GenBank/DDBJ whole genome shotgun (WGS) entry which is preliminary data.</text>
</comment>
<evidence type="ECO:0000313" key="2">
    <source>
        <dbReference type="EMBL" id="TRZ08443.1"/>
    </source>
</evidence>
<name>A0A8K1DBU9_9PASS</name>
<gene>
    <name evidence="2" type="ORF">HGM15179_018664</name>
</gene>
<evidence type="ECO:0000313" key="3">
    <source>
        <dbReference type="Proteomes" id="UP000796761"/>
    </source>
</evidence>
<feature type="compositionally biased region" description="Basic and acidic residues" evidence="1">
    <location>
        <begin position="1"/>
        <end position="12"/>
    </location>
</feature>
<dbReference type="Proteomes" id="UP000796761">
    <property type="component" value="Unassembled WGS sequence"/>
</dbReference>
<evidence type="ECO:0000256" key="1">
    <source>
        <dbReference type="SAM" id="MobiDB-lite"/>
    </source>
</evidence>
<feature type="compositionally biased region" description="Polar residues" evidence="1">
    <location>
        <begin position="22"/>
        <end position="31"/>
    </location>
</feature>
<feature type="region of interest" description="Disordered" evidence="1">
    <location>
        <begin position="1"/>
        <end position="87"/>
    </location>
</feature>
<organism evidence="2 3">
    <name type="scientific">Zosterops borbonicus</name>
    <dbReference type="NCBI Taxonomy" id="364589"/>
    <lineage>
        <taxon>Eukaryota</taxon>
        <taxon>Metazoa</taxon>
        <taxon>Chordata</taxon>
        <taxon>Craniata</taxon>
        <taxon>Vertebrata</taxon>
        <taxon>Euteleostomi</taxon>
        <taxon>Archelosauria</taxon>
        <taxon>Archosauria</taxon>
        <taxon>Dinosauria</taxon>
        <taxon>Saurischia</taxon>
        <taxon>Theropoda</taxon>
        <taxon>Coelurosauria</taxon>
        <taxon>Aves</taxon>
        <taxon>Neognathae</taxon>
        <taxon>Neoaves</taxon>
        <taxon>Telluraves</taxon>
        <taxon>Australaves</taxon>
        <taxon>Passeriformes</taxon>
        <taxon>Sylvioidea</taxon>
        <taxon>Zosteropidae</taxon>
        <taxon>Zosterops</taxon>
    </lineage>
</organism>
<dbReference type="OrthoDB" id="8901824at2759"/>
<protein>
    <submittedName>
        <fullName evidence="2">Uncharacterized protein</fullName>
    </submittedName>
</protein>
<sequence length="143" mass="16081">MCYDERSLDRTLQRPPLGKSRTLPSIPQSPVLSRLPPLEPEMPEQKPHKQPPGSEHHRGCTVPSAGEAWRLEDDCSEPPGAPRLGTAVEDAPFSYFRTRSFYMRKSLSVDNHLGSLSYAVHPAESKAERVRTKLRRQFVSMGS</sequence>